<comment type="caution">
    <text evidence="4">The sequence shown here is derived from an EMBL/GenBank/DDBJ whole genome shotgun (WGS) entry which is preliminary data.</text>
</comment>
<dbReference type="Proteomes" id="UP000822688">
    <property type="component" value="Chromosome 4"/>
</dbReference>
<keyword evidence="5" id="KW-1185">Reference proteome</keyword>
<feature type="domain" description="Myb/SANT-like DNA-binding" evidence="3">
    <location>
        <begin position="26"/>
        <end position="113"/>
    </location>
</feature>
<dbReference type="Gene3D" id="1.10.10.60">
    <property type="entry name" value="Homeodomain-like"/>
    <property type="match status" value="1"/>
</dbReference>
<feature type="coiled-coil region" evidence="1">
    <location>
        <begin position="260"/>
        <end position="315"/>
    </location>
</feature>
<protein>
    <recommendedName>
        <fullName evidence="3">Myb/SANT-like DNA-binding domain-containing protein</fullName>
    </recommendedName>
</protein>
<accession>A0A8T0I9X0</accession>
<dbReference type="PANTHER" id="PTHR31307:SF45">
    <property type="entry name" value="OS09G0558200 PROTEIN"/>
    <property type="match status" value="1"/>
</dbReference>
<dbReference type="Pfam" id="PF13837">
    <property type="entry name" value="Myb_DNA-bind_4"/>
    <property type="match status" value="1"/>
</dbReference>
<feature type="region of interest" description="Disordered" evidence="2">
    <location>
        <begin position="1"/>
        <end position="21"/>
    </location>
</feature>
<keyword evidence="1" id="KW-0175">Coiled coil</keyword>
<evidence type="ECO:0000256" key="1">
    <source>
        <dbReference type="SAM" id="Coils"/>
    </source>
</evidence>
<evidence type="ECO:0000259" key="3">
    <source>
        <dbReference type="Pfam" id="PF13837"/>
    </source>
</evidence>
<proteinExistence type="predicted"/>
<gene>
    <name evidence="4" type="ORF">KC19_4G123300</name>
</gene>
<dbReference type="PANTHER" id="PTHR31307">
    <property type="entry name" value="TRIHELIX TRANSCRIPTION FACTOR ASIL2"/>
    <property type="match status" value="1"/>
</dbReference>
<dbReference type="AlphaFoldDB" id="A0A8T0I9X0"/>
<dbReference type="OrthoDB" id="2019351at2759"/>
<evidence type="ECO:0000313" key="5">
    <source>
        <dbReference type="Proteomes" id="UP000822688"/>
    </source>
</evidence>
<reference evidence="4" key="1">
    <citation type="submission" date="2020-06" db="EMBL/GenBank/DDBJ databases">
        <title>WGS assembly of Ceratodon purpureus strain R40.</title>
        <authorList>
            <person name="Carey S.B."/>
            <person name="Jenkins J."/>
            <person name="Shu S."/>
            <person name="Lovell J.T."/>
            <person name="Sreedasyam A."/>
            <person name="Maumus F."/>
            <person name="Tiley G.P."/>
            <person name="Fernandez-Pozo N."/>
            <person name="Barry K."/>
            <person name="Chen C."/>
            <person name="Wang M."/>
            <person name="Lipzen A."/>
            <person name="Daum C."/>
            <person name="Saski C.A."/>
            <person name="Payton A.C."/>
            <person name="Mcbreen J.C."/>
            <person name="Conrad R.E."/>
            <person name="Kollar L.M."/>
            <person name="Olsson S."/>
            <person name="Huttunen S."/>
            <person name="Landis J.B."/>
            <person name="Wickett N.J."/>
            <person name="Johnson M.G."/>
            <person name="Rensing S.A."/>
            <person name="Grimwood J."/>
            <person name="Schmutz J."/>
            <person name="Mcdaniel S.F."/>
        </authorList>
    </citation>
    <scope>NUCLEOTIDE SEQUENCE</scope>
    <source>
        <strain evidence="4">R40</strain>
    </source>
</reference>
<organism evidence="4 5">
    <name type="scientific">Ceratodon purpureus</name>
    <name type="common">Fire moss</name>
    <name type="synonym">Dicranum purpureum</name>
    <dbReference type="NCBI Taxonomy" id="3225"/>
    <lineage>
        <taxon>Eukaryota</taxon>
        <taxon>Viridiplantae</taxon>
        <taxon>Streptophyta</taxon>
        <taxon>Embryophyta</taxon>
        <taxon>Bryophyta</taxon>
        <taxon>Bryophytina</taxon>
        <taxon>Bryopsida</taxon>
        <taxon>Dicranidae</taxon>
        <taxon>Pseudoditrichales</taxon>
        <taxon>Ditrichaceae</taxon>
        <taxon>Ceratodon</taxon>
    </lineage>
</organism>
<dbReference type="InterPro" id="IPR044823">
    <property type="entry name" value="ASIL1/2-like"/>
</dbReference>
<dbReference type="EMBL" id="CM026424">
    <property type="protein sequence ID" value="KAG0579785.1"/>
    <property type="molecule type" value="Genomic_DNA"/>
</dbReference>
<sequence>MEYMEGKSGGGMDGTSGLQSLGSERETWIDEEVEALLDVWGDTYIHVKRENLGKRHWETVVREVNARLAHQREQPQMKNKIDSLKKRYKREKLSKGDNDRNLITWKWYDRCDMLWGTPKREMVGMGAVGGLHRVEATHQADLMHQDSSRLVPFLAAMQPEVNGDQGVKAPASRIGDCHEESPPRAEVPPSPCTRCRSNAGAEPGKENVKRRKLGTTITAQSMAKIVQGFADTYARVEQAKMEMTLAMEERHLQFLERMEARRLENEERNMERKVKMEERRLELEQKLMEQKLEMQEKHMERRENLKLEILRLRLQIIGQTNKPQPVVEQQAVQTCEKFSSSNITSCM</sequence>
<dbReference type="InterPro" id="IPR044822">
    <property type="entry name" value="Myb_DNA-bind_4"/>
</dbReference>
<name>A0A8T0I9X0_CERPU</name>
<evidence type="ECO:0000313" key="4">
    <source>
        <dbReference type="EMBL" id="KAG0579785.1"/>
    </source>
</evidence>
<feature type="region of interest" description="Disordered" evidence="2">
    <location>
        <begin position="164"/>
        <end position="208"/>
    </location>
</feature>
<evidence type="ECO:0000256" key="2">
    <source>
        <dbReference type="SAM" id="MobiDB-lite"/>
    </source>
</evidence>